<dbReference type="Proteomes" id="UP000007517">
    <property type="component" value="Chromosome"/>
</dbReference>
<dbReference type="EMBL" id="FO117623">
    <property type="protein sequence ID" value="CCG05720.1"/>
    <property type="molecule type" value="Genomic_DNA"/>
</dbReference>
<organism evidence="1 2">
    <name type="scientific">Blastococcus saxobsidens (strain DD2)</name>
    <dbReference type="NCBI Taxonomy" id="1146883"/>
    <lineage>
        <taxon>Bacteria</taxon>
        <taxon>Bacillati</taxon>
        <taxon>Actinomycetota</taxon>
        <taxon>Actinomycetes</taxon>
        <taxon>Geodermatophilales</taxon>
        <taxon>Geodermatophilaceae</taxon>
        <taxon>Blastococcus</taxon>
    </lineage>
</organism>
<gene>
    <name evidence="1" type="ordered locus">BLASA_4945</name>
</gene>
<dbReference type="KEGG" id="bsd:BLASA_4945"/>
<proteinExistence type="predicted"/>
<protein>
    <submittedName>
        <fullName evidence="1">Uncharacterized protein</fullName>
    </submittedName>
</protein>
<dbReference type="HOGENOM" id="CLU_3402357_0_0_11"/>
<evidence type="ECO:0000313" key="2">
    <source>
        <dbReference type="Proteomes" id="UP000007517"/>
    </source>
</evidence>
<sequence length="30" mass="3345">MTLRLALLDTDWMECVFAGQQHNLAKGPGQ</sequence>
<reference evidence="1 2" key="1">
    <citation type="journal article" date="2012" name="J. Bacteriol.">
        <title>Genome Sequence of Blastococcus saxobsidens DD2, a Stone-Inhabiting Bacterium.</title>
        <authorList>
            <person name="Chouaia B."/>
            <person name="Crotti E."/>
            <person name="Brusetti L."/>
            <person name="Daffonchio D."/>
            <person name="Essoussi I."/>
            <person name="Nouioui I."/>
            <person name="Sbissi I."/>
            <person name="Ghodhbane-Gtari F."/>
            <person name="Gtari M."/>
            <person name="Vacherie B."/>
            <person name="Barbe V."/>
            <person name="Medigue C."/>
            <person name="Gury J."/>
            <person name="Pujic P."/>
            <person name="Normand P."/>
        </authorList>
    </citation>
    <scope>NUCLEOTIDE SEQUENCE [LARGE SCALE GENOMIC DNA]</scope>
    <source>
        <strain evidence="1 2">DD2</strain>
    </source>
</reference>
<reference evidence="2" key="2">
    <citation type="submission" date="2012-02" db="EMBL/GenBank/DDBJ databases">
        <title>Complete genome sequence of Blastococcus saxobsidens strain DD2.</title>
        <authorList>
            <person name="Genoscope."/>
        </authorList>
    </citation>
    <scope>NUCLEOTIDE SEQUENCE [LARGE SCALE GENOMIC DNA]</scope>
    <source>
        <strain evidence="2">DD2</strain>
    </source>
</reference>
<evidence type="ECO:0000313" key="1">
    <source>
        <dbReference type="EMBL" id="CCG05720.1"/>
    </source>
</evidence>
<dbReference type="STRING" id="1146883.BLASA_4945"/>
<accession>H6RV01</accession>
<name>H6RV01_BLASD</name>
<dbReference type="AlphaFoldDB" id="H6RV01"/>
<keyword evidence="2" id="KW-1185">Reference proteome</keyword>